<dbReference type="InterPro" id="IPR011042">
    <property type="entry name" value="6-blade_b-propeller_TolB-like"/>
</dbReference>
<dbReference type="EC" id="3.4.21.-" evidence="4"/>
<evidence type="ECO:0000256" key="1">
    <source>
        <dbReference type="ARBA" id="ARBA00005228"/>
    </source>
</evidence>
<sequence length="646" mass="72419">MTIATLIPRRAIFGNPTRLQPRVSPGGNLIAFIAPKDNVLNVWVAPVAHPKNAKCITNDTKRGVRMYQWTYNNQIVYSQDKNGDENWHTYLVNIETAKERNLTPFEGATSFPSKFSSTRPNEMLIMMNKRDVSVFDLHKVTLDTADLEMIEENNAKYNDWHCAGDLQAHFTGQEQPDGSKILLRKNKTTGSWDRCVAWSFTDARSSFHSLSSDGTKAYLLDCRGRDNKALVEMDLSSADHISSKVLAESPNTADIKDLLKDPKTGIPIAFSTEYTMTKWHVLDPAYKKDFDFLEEKFVGEIDIESQSLDNNKWIISQSNSSGLQYHIYDRETTSTTFLFHSRDELLPFTLSTMHPVVIKSRDGQDLVSYLTIPEHLVDSERRDRPSQPIPLVLRVHGGPWWRDSYGFNAEHQWFSNRGSAVLSVNFRGSTGFGKNFMEIANGQWSKDMHNDLIDGVEWAIAQGIAIREKVAIYGGSYGGYSTLAGLTFTPDVFCCGVDLVGPSNLVTLIDTIPPYWSAMMHDMVLRIGGDPKTEEGRKFLTECSPLTYVENIKKPLLIGQGANDPRVKQAESDQIVDAMVSRNIPVGYVLYSDEGHGFARPPNKISFAAITEKFLANHLGTSREPYGSDFEGSTAEILQGKADLLD</sequence>
<reference evidence="6" key="2">
    <citation type="journal article" date="2022" name="Microbiol. Resour. Announc.">
        <title>Whole-Genome Sequence of Entomortierella parvispora E1425, a Mucoromycotan Fungus Associated with Burkholderiaceae-Related Endosymbiotic Bacteria.</title>
        <authorList>
            <person name="Herlambang A."/>
            <person name="Guo Y."/>
            <person name="Takashima Y."/>
            <person name="Narisawa K."/>
            <person name="Ohta H."/>
            <person name="Nishizawa T."/>
        </authorList>
    </citation>
    <scope>NUCLEOTIDE SEQUENCE</scope>
    <source>
        <strain evidence="6">E1425</strain>
    </source>
</reference>
<evidence type="ECO:0000259" key="5">
    <source>
        <dbReference type="Pfam" id="PF00326"/>
    </source>
</evidence>
<dbReference type="SUPFAM" id="SSF69322">
    <property type="entry name" value="Tricorn protease domain 2"/>
    <property type="match status" value="1"/>
</dbReference>
<dbReference type="Gene3D" id="3.40.50.1820">
    <property type="entry name" value="alpha/beta hydrolase"/>
    <property type="match status" value="1"/>
</dbReference>
<comment type="caution">
    <text evidence="6">The sequence shown here is derived from an EMBL/GenBank/DDBJ whole genome shotgun (WGS) entry which is preliminary data.</text>
</comment>
<evidence type="ECO:0000313" key="6">
    <source>
        <dbReference type="EMBL" id="GJJ70265.1"/>
    </source>
</evidence>
<keyword evidence="7" id="KW-1185">Reference proteome</keyword>
<dbReference type="EMBL" id="BQFW01000004">
    <property type="protein sequence ID" value="GJJ70265.1"/>
    <property type="molecule type" value="Genomic_DNA"/>
</dbReference>
<dbReference type="Proteomes" id="UP000827284">
    <property type="component" value="Unassembled WGS sequence"/>
</dbReference>
<dbReference type="Gene3D" id="2.120.10.30">
    <property type="entry name" value="TolB, C-terminal domain"/>
    <property type="match status" value="1"/>
</dbReference>
<dbReference type="InterPro" id="IPR001375">
    <property type="entry name" value="Peptidase_S9_cat"/>
</dbReference>
<keyword evidence="3 4" id="KW-0378">Hydrolase</keyword>
<dbReference type="OrthoDB" id="416344at2759"/>
<evidence type="ECO:0000256" key="3">
    <source>
        <dbReference type="ARBA" id="ARBA00022801"/>
    </source>
</evidence>
<dbReference type="InterPro" id="IPR002470">
    <property type="entry name" value="Peptidase_S9A"/>
</dbReference>
<dbReference type="PANTHER" id="PTHR42776">
    <property type="entry name" value="SERINE PEPTIDASE S9 FAMILY MEMBER"/>
    <property type="match status" value="1"/>
</dbReference>
<comment type="similarity">
    <text evidence="2">Belongs to the peptidase S9C family.</text>
</comment>
<dbReference type="SUPFAM" id="SSF82171">
    <property type="entry name" value="DPP6 N-terminal domain-like"/>
    <property type="match status" value="1"/>
</dbReference>
<dbReference type="PRINTS" id="PR00862">
    <property type="entry name" value="PROLIGOPTASE"/>
</dbReference>
<reference evidence="6" key="1">
    <citation type="submission" date="2021-11" db="EMBL/GenBank/DDBJ databases">
        <authorList>
            <person name="Herlambang A."/>
            <person name="Guo Y."/>
            <person name="Takashima Y."/>
            <person name="Nishizawa T."/>
        </authorList>
    </citation>
    <scope>NUCLEOTIDE SEQUENCE</scope>
    <source>
        <strain evidence="6">E1425</strain>
    </source>
</reference>
<keyword evidence="4" id="KW-0720">Serine protease</keyword>
<evidence type="ECO:0000256" key="2">
    <source>
        <dbReference type="ARBA" id="ARBA00010040"/>
    </source>
</evidence>
<dbReference type="PANTHER" id="PTHR42776:SF27">
    <property type="entry name" value="DIPEPTIDYL PEPTIDASE FAMILY MEMBER 6"/>
    <property type="match status" value="1"/>
</dbReference>
<dbReference type="GO" id="GO:0004252">
    <property type="term" value="F:serine-type endopeptidase activity"/>
    <property type="evidence" value="ECO:0007669"/>
    <property type="project" value="UniProtKB-UniRule"/>
</dbReference>
<dbReference type="GO" id="GO:0006508">
    <property type="term" value="P:proteolysis"/>
    <property type="evidence" value="ECO:0007669"/>
    <property type="project" value="UniProtKB-KW"/>
</dbReference>
<feature type="domain" description="Peptidase S9 prolyl oligopeptidase catalytic" evidence="5">
    <location>
        <begin position="407"/>
        <end position="620"/>
    </location>
</feature>
<protein>
    <recommendedName>
        <fullName evidence="4">Prolyl endopeptidase</fullName>
        <ecNumber evidence="4">3.4.21.-</ecNumber>
    </recommendedName>
</protein>
<name>A0A9P3H5A9_9FUNG</name>
<comment type="similarity">
    <text evidence="1 4">Belongs to the peptidase S9A family.</text>
</comment>
<organism evidence="6 7">
    <name type="scientific">Entomortierella parvispora</name>
    <dbReference type="NCBI Taxonomy" id="205924"/>
    <lineage>
        <taxon>Eukaryota</taxon>
        <taxon>Fungi</taxon>
        <taxon>Fungi incertae sedis</taxon>
        <taxon>Mucoromycota</taxon>
        <taxon>Mortierellomycotina</taxon>
        <taxon>Mortierellomycetes</taxon>
        <taxon>Mortierellales</taxon>
        <taxon>Mortierellaceae</taxon>
        <taxon>Entomortierella</taxon>
    </lineage>
</organism>
<evidence type="ECO:0000313" key="7">
    <source>
        <dbReference type="Proteomes" id="UP000827284"/>
    </source>
</evidence>
<accession>A0A9P3H5A9</accession>
<keyword evidence="4" id="KW-0645">Protease</keyword>
<gene>
    <name evidence="6" type="ORF">EMPS_02614</name>
</gene>
<evidence type="ECO:0000256" key="4">
    <source>
        <dbReference type="RuleBase" id="RU368024"/>
    </source>
</evidence>
<dbReference type="SUPFAM" id="SSF53474">
    <property type="entry name" value="alpha/beta-Hydrolases"/>
    <property type="match status" value="1"/>
</dbReference>
<proteinExistence type="inferred from homology"/>
<dbReference type="AlphaFoldDB" id="A0A9P3H5A9"/>
<dbReference type="InterPro" id="IPR029058">
    <property type="entry name" value="AB_hydrolase_fold"/>
</dbReference>
<dbReference type="Pfam" id="PF00326">
    <property type="entry name" value="Peptidase_S9"/>
    <property type="match status" value="1"/>
</dbReference>